<comment type="caution">
    <text evidence="1">The sequence shown here is derived from an EMBL/GenBank/DDBJ whole genome shotgun (WGS) entry which is preliminary data.</text>
</comment>
<proteinExistence type="predicted"/>
<gene>
    <name evidence="1" type="ORF">F2Q69_00039943</name>
</gene>
<sequence length="62" mass="6852">MAALSNRAPLHFVALTHKGDGIQLLGAGVMVVLVRLDTRFTYTCDVVCRQAMLIQLLDNMHL</sequence>
<dbReference type="AlphaFoldDB" id="A0A8S9ND58"/>
<protein>
    <submittedName>
        <fullName evidence="1">Uncharacterized protein</fullName>
    </submittedName>
</protein>
<dbReference type="Proteomes" id="UP000712600">
    <property type="component" value="Unassembled WGS sequence"/>
</dbReference>
<reference evidence="1" key="1">
    <citation type="submission" date="2019-12" db="EMBL/GenBank/DDBJ databases">
        <title>Genome sequencing and annotation of Brassica cretica.</title>
        <authorList>
            <person name="Studholme D.J."/>
            <person name="Sarris P."/>
        </authorList>
    </citation>
    <scope>NUCLEOTIDE SEQUENCE</scope>
    <source>
        <strain evidence="1">PFS-109/04</strain>
        <tissue evidence="1">Leaf</tissue>
    </source>
</reference>
<accession>A0A8S9ND58</accession>
<name>A0A8S9ND58_BRACR</name>
<evidence type="ECO:0000313" key="2">
    <source>
        <dbReference type="Proteomes" id="UP000712600"/>
    </source>
</evidence>
<organism evidence="1 2">
    <name type="scientific">Brassica cretica</name>
    <name type="common">Mustard</name>
    <dbReference type="NCBI Taxonomy" id="69181"/>
    <lineage>
        <taxon>Eukaryota</taxon>
        <taxon>Viridiplantae</taxon>
        <taxon>Streptophyta</taxon>
        <taxon>Embryophyta</taxon>
        <taxon>Tracheophyta</taxon>
        <taxon>Spermatophyta</taxon>
        <taxon>Magnoliopsida</taxon>
        <taxon>eudicotyledons</taxon>
        <taxon>Gunneridae</taxon>
        <taxon>Pentapetalae</taxon>
        <taxon>rosids</taxon>
        <taxon>malvids</taxon>
        <taxon>Brassicales</taxon>
        <taxon>Brassicaceae</taxon>
        <taxon>Brassiceae</taxon>
        <taxon>Brassica</taxon>
    </lineage>
</organism>
<dbReference type="EMBL" id="QGKX02001621">
    <property type="protein sequence ID" value="KAF3501595.1"/>
    <property type="molecule type" value="Genomic_DNA"/>
</dbReference>
<evidence type="ECO:0000313" key="1">
    <source>
        <dbReference type="EMBL" id="KAF3501595.1"/>
    </source>
</evidence>